<protein>
    <submittedName>
        <fullName evidence="1">Uncharacterized protein</fullName>
    </submittedName>
</protein>
<dbReference type="AlphaFoldDB" id="M2XQJ4"/>
<evidence type="ECO:0000313" key="1">
    <source>
        <dbReference type="EMBL" id="EME25719.1"/>
    </source>
</evidence>
<dbReference type="Proteomes" id="UP000030680">
    <property type="component" value="Unassembled WGS sequence"/>
</dbReference>
<dbReference type="RefSeq" id="XP_005702239.1">
    <property type="nucleotide sequence ID" value="XM_005702182.1"/>
</dbReference>
<sequence>MYVFVHRQKKSNLWSVFCCSLVLSILSNSRDYSLSLFCTERKAIVLTQKANRIVSIETGKRPFYTLCEAVFQGFERLTKEDSEIENESKPGDSKTRF</sequence>
<evidence type="ECO:0000313" key="2">
    <source>
        <dbReference type="Proteomes" id="UP000030680"/>
    </source>
</evidence>
<name>M2XQJ4_GALSU</name>
<gene>
    <name evidence="1" type="ORF">Gasu_66210</name>
</gene>
<organism evidence="1 2">
    <name type="scientific">Galdieria sulphuraria</name>
    <name type="common">Red alga</name>
    <dbReference type="NCBI Taxonomy" id="130081"/>
    <lineage>
        <taxon>Eukaryota</taxon>
        <taxon>Rhodophyta</taxon>
        <taxon>Bangiophyceae</taxon>
        <taxon>Galdieriales</taxon>
        <taxon>Galdieriaceae</taxon>
        <taxon>Galdieria</taxon>
    </lineage>
</organism>
<dbReference type="Gramene" id="EME25719">
    <property type="protein sequence ID" value="EME25719"/>
    <property type="gene ID" value="Gasu_66210"/>
</dbReference>
<proteinExistence type="predicted"/>
<reference evidence="2" key="1">
    <citation type="journal article" date="2013" name="Science">
        <title>Gene transfer from bacteria and archaea facilitated evolution of an extremophilic eukaryote.</title>
        <authorList>
            <person name="Schonknecht G."/>
            <person name="Chen W.H."/>
            <person name="Ternes C.M."/>
            <person name="Barbier G.G."/>
            <person name="Shrestha R.P."/>
            <person name="Stanke M."/>
            <person name="Brautigam A."/>
            <person name="Baker B.J."/>
            <person name="Banfield J.F."/>
            <person name="Garavito R.M."/>
            <person name="Carr K."/>
            <person name="Wilkerson C."/>
            <person name="Rensing S.A."/>
            <person name="Gagneul D."/>
            <person name="Dickenson N.E."/>
            <person name="Oesterhelt C."/>
            <person name="Lercher M.J."/>
            <person name="Weber A.P."/>
        </authorList>
    </citation>
    <scope>NUCLEOTIDE SEQUENCE [LARGE SCALE GENOMIC DNA]</scope>
    <source>
        <strain evidence="2">074W</strain>
    </source>
</reference>
<dbReference type="GeneID" id="17084712"/>
<dbReference type="KEGG" id="gsl:Gasu_66210"/>
<dbReference type="EMBL" id="KB454911">
    <property type="protein sequence ID" value="EME25719.1"/>
    <property type="molecule type" value="Genomic_DNA"/>
</dbReference>
<keyword evidence="2" id="KW-1185">Reference proteome</keyword>
<accession>M2XQJ4</accession>